<dbReference type="PANTHER" id="PTHR46268">
    <property type="entry name" value="STRESS RESPONSE PROTEIN NHAX"/>
    <property type="match status" value="1"/>
</dbReference>
<dbReference type="Pfam" id="PF00582">
    <property type="entry name" value="Usp"/>
    <property type="match status" value="1"/>
</dbReference>
<dbReference type="Proteomes" id="UP000000639">
    <property type="component" value="Chromosome"/>
</dbReference>
<evidence type="ECO:0000313" key="8">
    <source>
        <dbReference type="Proteomes" id="UP000000639"/>
    </source>
</evidence>
<reference evidence="7 8" key="1">
    <citation type="submission" date="2007-01" db="EMBL/GenBank/DDBJ databases">
        <title>Complete sequence of Psychromonas ingrahamii 37.</title>
        <authorList>
            <consortium name="US DOE Joint Genome Institute"/>
            <person name="Copeland A."/>
            <person name="Lucas S."/>
            <person name="Lapidus A."/>
            <person name="Barry K."/>
            <person name="Detter J.C."/>
            <person name="Glavina del Rio T."/>
            <person name="Hammon N."/>
            <person name="Israni S."/>
            <person name="Dalin E."/>
            <person name="Tice H."/>
            <person name="Pitluck S."/>
            <person name="Thompson L.S."/>
            <person name="Brettin T."/>
            <person name="Bruce D."/>
            <person name="Han C."/>
            <person name="Tapia R."/>
            <person name="Schmutz J."/>
            <person name="Larimer F."/>
            <person name="Land M."/>
            <person name="Hauser L."/>
            <person name="Kyrpides N."/>
            <person name="Ivanova N."/>
            <person name="Staley J."/>
            <person name="Richardson P."/>
        </authorList>
    </citation>
    <scope>NUCLEOTIDE SEQUENCE [LARGE SCALE GENOMIC DNA]</scope>
    <source>
        <strain evidence="7 8">37</strain>
    </source>
</reference>
<feature type="domain" description="UspA" evidence="6">
    <location>
        <begin position="3"/>
        <end position="138"/>
    </location>
</feature>
<evidence type="ECO:0000259" key="6">
    <source>
        <dbReference type="Pfam" id="PF00582"/>
    </source>
</evidence>
<dbReference type="AlphaFoldDB" id="A1STI0"/>
<dbReference type="OrthoDB" id="9792500at2"/>
<organism evidence="7 8">
    <name type="scientific">Psychromonas ingrahamii (strain DSM 17664 / CCUG 51855 / 37)</name>
    <dbReference type="NCBI Taxonomy" id="357804"/>
    <lineage>
        <taxon>Bacteria</taxon>
        <taxon>Pseudomonadati</taxon>
        <taxon>Pseudomonadota</taxon>
        <taxon>Gammaproteobacteria</taxon>
        <taxon>Alteromonadales</taxon>
        <taxon>Psychromonadaceae</taxon>
        <taxon>Psychromonas</taxon>
    </lineage>
</organism>
<dbReference type="eggNOG" id="COG0589">
    <property type="taxonomic scope" value="Bacteria"/>
</dbReference>
<keyword evidence="4 5" id="KW-0963">Cytoplasm</keyword>
<dbReference type="KEGG" id="pin:Ping_0954"/>
<name>A1STI0_PSYIN</name>
<evidence type="ECO:0000256" key="3">
    <source>
        <dbReference type="ARBA" id="ARBA00011738"/>
    </source>
</evidence>
<accession>A1STI0</accession>
<sequence length="142" mass="15744">MSYKHILVAVDLSKSSEKVISRAVLLAKDTNAKVSLIFVDVDNVSNIGLVNLEIDSLPSIEEREKTLQQDLQALAVKADYPIENAIIVMGNFNRRVNAAVEKIGADLLVCGHHHDFWSRLLSATRKILNSTTTDLLIIYLDS</sequence>
<dbReference type="PIRSF" id="PIRSF006276">
    <property type="entry name" value="UspA"/>
    <property type="match status" value="1"/>
</dbReference>
<dbReference type="InterPro" id="IPR006016">
    <property type="entry name" value="UspA"/>
</dbReference>
<gene>
    <name evidence="7" type="ordered locus">Ping_0954</name>
</gene>
<dbReference type="EMBL" id="CP000510">
    <property type="protein sequence ID" value="ABM02795.1"/>
    <property type="molecule type" value="Genomic_DNA"/>
</dbReference>
<proteinExistence type="inferred from homology"/>
<evidence type="ECO:0000313" key="7">
    <source>
        <dbReference type="EMBL" id="ABM02795.1"/>
    </source>
</evidence>
<comment type="similarity">
    <text evidence="2 5">Belongs to the universal stress protein A family.</text>
</comment>
<dbReference type="HOGENOM" id="CLU_049301_18_0_6"/>
<comment type="subcellular location">
    <subcellularLocation>
        <location evidence="1 5">Cytoplasm</location>
    </subcellularLocation>
</comment>
<dbReference type="RefSeq" id="WP_011769358.1">
    <property type="nucleotide sequence ID" value="NC_008709.1"/>
</dbReference>
<evidence type="ECO:0000256" key="4">
    <source>
        <dbReference type="ARBA" id="ARBA00022490"/>
    </source>
</evidence>
<dbReference type="PANTHER" id="PTHR46268:SF23">
    <property type="entry name" value="UNIVERSAL STRESS PROTEIN A-RELATED"/>
    <property type="match status" value="1"/>
</dbReference>
<evidence type="ECO:0000256" key="1">
    <source>
        <dbReference type="ARBA" id="ARBA00004496"/>
    </source>
</evidence>
<evidence type="ECO:0000256" key="2">
    <source>
        <dbReference type="ARBA" id="ARBA00008791"/>
    </source>
</evidence>
<protein>
    <recommendedName>
        <fullName evidence="5">Universal stress protein</fullName>
    </recommendedName>
</protein>
<dbReference type="InterPro" id="IPR014729">
    <property type="entry name" value="Rossmann-like_a/b/a_fold"/>
</dbReference>
<comment type="subunit">
    <text evidence="3">Homodimer.</text>
</comment>
<dbReference type="STRING" id="357804.Ping_0954"/>
<evidence type="ECO:0000256" key="5">
    <source>
        <dbReference type="PIRNR" id="PIRNR006276"/>
    </source>
</evidence>
<dbReference type="InterPro" id="IPR006015">
    <property type="entry name" value="Universal_stress_UspA"/>
</dbReference>
<dbReference type="GO" id="GO:0005737">
    <property type="term" value="C:cytoplasm"/>
    <property type="evidence" value="ECO:0007669"/>
    <property type="project" value="UniProtKB-SubCell"/>
</dbReference>
<dbReference type="Gene3D" id="3.40.50.620">
    <property type="entry name" value="HUPs"/>
    <property type="match status" value="1"/>
</dbReference>
<keyword evidence="8" id="KW-1185">Reference proteome</keyword>
<dbReference type="SUPFAM" id="SSF52402">
    <property type="entry name" value="Adenine nucleotide alpha hydrolases-like"/>
    <property type="match status" value="1"/>
</dbReference>